<feature type="active site" evidence="1">
    <location>
        <position position="234"/>
    </location>
</feature>
<accession>A0A1H8GHA6</accession>
<keyword evidence="2" id="KW-0547">Nucleotide-binding</keyword>
<organism evidence="4 5">
    <name type="scientific">Mesobacillus persicus</name>
    <dbReference type="NCBI Taxonomy" id="930146"/>
    <lineage>
        <taxon>Bacteria</taxon>
        <taxon>Bacillati</taxon>
        <taxon>Bacillota</taxon>
        <taxon>Bacilli</taxon>
        <taxon>Bacillales</taxon>
        <taxon>Bacillaceae</taxon>
        <taxon>Mesobacillus</taxon>
    </lineage>
</organism>
<dbReference type="Gene3D" id="1.10.3290.10">
    <property type="entry name" value="Fido-like domain"/>
    <property type="match status" value="1"/>
</dbReference>
<dbReference type="Pfam" id="PF02661">
    <property type="entry name" value="Fic"/>
    <property type="match status" value="1"/>
</dbReference>
<feature type="binding site" evidence="2">
    <location>
        <begin position="275"/>
        <end position="276"/>
    </location>
    <ligand>
        <name>ATP</name>
        <dbReference type="ChEBI" id="CHEBI:30616"/>
    </ligand>
</feature>
<name>A0A1H8GHA6_9BACI</name>
<dbReference type="GO" id="GO:0005524">
    <property type="term" value="F:ATP binding"/>
    <property type="evidence" value="ECO:0007669"/>
    <property type="project" value="UniProtKB-KW"/>
</dbReference>
<dbReference type="InterPro" id="IPR036597">
    <property type="entry name" value="Fido-like_dom_sf"/>
</dbReference>
<dbReference type="PROSITE" id="PS51459">
    <property type="entry name" value="FIDO"/>
    <property type="match status" value="1"/>
</dbReference>
<sequence>MEYEKLSKVFYKKGKEYYENEIEKRKSSYGSYLTNLTIRSFRKGQIINESYQLFYVNTHQLMSLNNKVLINSSKISSLISRLPKFVVEPYFHKLIVNEAQSNNEIEGIRSTKKELKEVLGDVMKSEKKQKRFKGLMKTYLFIDQIKPFTEISDFRKLFDDLVSDEIDREDAPDGELFRKGYVEINDGSNTTHIGVSSEVKIIESLNALVNFLDDEEHSELYRYMVAHYYYEYIHPFYDGNGRTGRLLVCSYLSRYLERYSSITFSYAVNKNKSKYYKALEEIPTPLNKGEVTFYLMDMLELLLSGQEGIIEDLEINLSKIERIKESFKSEIWHERMEESDLLRIMTYLSVFVNEEINFSVIRLMELSNKSRYKVNHIMSKLEDDGYVNLVSQRPKEYKVSDEFLENILIS</sequence>
<dbReference type="InterPro" id="IPR003812">
    <property type="entry name" value="Fido"/>
</dbReference>
<evidence type="ECO:0000313" key="4">
    <source>
        <dbReference type="EMBL" id="SEN43541.1"/>
    </source>
</evidence>
<feature type="binding site" evidence="2">
    <location>
        <begin position="238"/>
        <end position="245"/>
    </location>
    <ligand>
        <name>ATP</name>
        <dbReference type="ChEBI" id="CHEBI:30616"/>
    </ligand>
</feature>
<dbReference type="PANTHER" id="PTHR13504:SF40">
    <property type="entry name" value="FIDO DOMAIN-CONTAINING PROTEIN"/>
    <property type="match status" value="1"/>
</dbReference>
<dbReference type="RefSeq" id="WP_090748415.1">
    <property type="nucleotide sequence ID" value="NZ_FOBW01000013.1"/>
</dbReference>
<gene>
    <name evidence="4" type="ORF">SAMN05192533_11344</name>
</gene>
<keyword evidence="2" id="KW-0067">ATP-binding</keyword>
<dbReference type="Proteomes" id="UP000198553">
    <property type="component" value="Unassembled WGS sequence"/>
</dbReference>
<dbReference type="STRING" id="930146.SAMN05192533_11344"/>
<evidence type="ECO:0000256" key="1">
    <source>
        <dbReference type="PIRSR" id="PIRSR640198-1"/>
    </source>
</evidence>
<proteinExistence type="predicted"/>
<dbReference type="SUPFAM" id="SSF140931">
    <property type="entry name" value="Fic-like"/>
    <property type="match status" value="1"/>
</dbReference>
<dbReference type="EMBL" id="FOBW01000013">
    <property type="protein sequence ID" value="SEN43541.1"/>
    <property type="molecule type" value="Genomic_DNA"/>
</dbReference>
<protein>
    <submittedName>
        <fullName evidence="4">Fic family protein</fullName>
    </submittedName>
</protein>
<dbReference type="AlphaFoldDB" id="A0A1H8GHA6"/>
<reference evidence="5" key="1">
    <citation type="submission" date="2016-10" db="EMBL/GenBank/DDBJ databases">
        <authorList>
            <person name="Varghese N."/>
            <person name="Submissions S."/>
        </authorList>
    </citation>
    <scope>NUCLEOTIDE SEQUENCE [LARGE SCALE GENOMIC DNA]</scope>
    <source>
        <strain evidence="5">B48,IBRC-M 10115,DSM 25386,CECT 8001</strain>
    </source>
</reference>
<evidence type="ECO:0000259" key="3">
    <source>
        <dbReference type="PROSITE" id="PS51459"/>
    </source>
</evidence>
<keyword evidence="5" id="KW-1185">Reference proteome</keyword>
<feature type="domain" description="Fido" evidence="3">
    <location>
        <begin position="149"/>
        <end position="297"/>
    </location>
</feature>
<dbReference type="PANTHER" id="PTHR13504">
    <property type="entry name" value="FIDO DOMAIN-CONTAINING PROTEIN DDB_G0283145"/>
    <property type="match status" value="1"/>
</dbReference>
<dbReference type="InterPro" id="IPR040198">
    <property type="entry name" value="Fido_containing"/>
</dbReference>
<evidence type="ECO:0000256" key="2">
    <source>
        <dbReference type="PIRSR" id="PIRSR640198-2"/>
    </source>
</evidence>
<evidence type="ECO:0000313" key="5">
    <source>
        <dbReference type="Proteomes" id="UP000198553"/>
    </source>
</evidence>
<dbReference type="OrthoDB" id="9813719at2"/>